<dbReference type="SUPFAM" id="SSF103473">
    <property type="entry name" value="MFS general substrate transporter"/>
    <property type="match status" value="1"/>
</dbReference>
<dbReference type="PANTHER" id="PTHR48021">
    <property type="match status" value="1"/>
</dbReference>
<keyword evidence="7" id="KW-1185">Reference proteome</keyword>
<dbReference type="PROSITE" id="PS50850">
    <property type="entry name" value="MFS"/>
    <property type="match status" value="1"/>
</dbReference>
<keyword evidence="3 5" id="KW-1133">Transmembrane helix</keyword>
<feature type="transmembrane region" description="Helical" evidence="5">
    <location>
        <begin position="302"/>
        <end position="324"/>
    </location>
</feature>
<dbReference type="PANTHER" id="PTHR48021:SF68">
    <property type="entry name" value="MAJOR FACILITATOR SUPERFAMILY (MFS) PROFILE DOMAIN-CONTAINING PROTEIN"/>
    <property type="match status" value="1"/>
</dbReference>
<evidence type="ECO:0000256" key="4">
    <source>
        <dbReference type="ARBA" id="ARBA00023136"/>
    </source>
</evidence>
<evidence type="ECO:0000256" key="1">
    <source>
        <dbReference type="ARBA" id="ARBA00004141"/>
    </source>
</evidence>
<feature type="transmembrane region" description="Helical" evidence="5">
    <location>
        <begin position="367"/>
        <end position="391"/>
    </location>
</feature>
<dbReference type="AlphaFoldDB" id="A0A6J2KP99"/>
<evidence type="ECO:0000256" key="3">
    <source>
        <dbReference type="ARBA" id="ARBA00022989"/>
    </source>
</evidence>
<feature type="transmembrane region" description="Helical" evidence="5">
    <location>
        <begin position="113"/>
        <end position="134"/>
    </location>
</feature>
<evidence type="ECO:0000259" key="6">
    <source>
        <dbReference type="PROSITE" id="PS50850"/>
    </source>
</evidence>
<organism evidence="7 8">
    <name type="scientific">Bombyx mandarina</name>
    <name type="common">Wild silk moth</name>
    <name type="synonym">Wild silkworm</name>
    <dbReference type="NCBI Taxonomy" id="7092"/>
    <lineage>
        <taxon>Eukaryota</taxon>
        <taxon>Metazoa</taxon>
        <taxon>Ecdysozoa</taxon>
        <taxon>Arthropoda</taxon>
        <taxon>Hexapoda</taxon>
        <taxon>Insecta</taxon>
        <taxon>Pterygota</taxon>
        <taxon>Neoptera</taxon>
        <taxon>Endopterygota</taxon>
        <taxon>Lepidoptera</taxon>
        <taxon>Glossata</taxon>
        <taxon>Ditrysia</taxon>
        <taxon>Bombycoidea</taxon>
        <taxon>Bombycidae</taxon>
        <taxon>Bombycinae</taxon>
        <taxon>Bombyx</taxon>
    </lineage>
</organism>
<protein>
    <submittedName>
        <fullName evidence="8">Monosaccharide-sensing protein 2-like</fullName>
    </submittedName>
</protein>
<evidence type="ECO:0000256" key="5">
    <source>
        <dbReference type="SAM" id="Phobius"/>
    </source>
</evidence>
<dbReference type="PROSITE" id="PS00217">
    <property type="entry name" value="SUGAR_TRANSPORT_2"/>
    <property type="match status" value="1"/>
</dbReference>
<dbReference type="InterPro" id="IPR050549">
    <property type="entry name" value="MFS_Trehalose_Transporter"/>
</dbReference>
<feature type="transmembrane region" description="Helical" evidence="5">
    <location>
        <begin position="424"/>
        <end position="454"/>
    </location>
</feature>
<name>A0A6J2KP99_BOMMA</name>
<dbReference type="Proteomes" id="UP000504629">
    <property type="component" value="Unplaced"/>
</dbReference>
<feature type="transmembrane region" description="Helical" evidence="5">
    <location>
        <begin position="336"/>
        <end position="355"/>
    </location>
</feature>
<feature type="transmembrane region" description="Helical" evidence="5">
    <location>
        <begin position="398"/>
        <end position="418"/>
    </location>
</feature>
<feature type="transmembrane region" description="Helical" evidence="5">
    <location>
        <begin position="268"/>
        <end position="290"/>
    </location>
</feature>
<dbReference type="InterPro" id="IPR036259">
    <property type="entry name" value="MFS_trans_sf"/>
</dbReference>
<gene>
    <name evidence="8" type="primary">LOC114253465</name>
</gene>
<feature type="transmembrane region" description="Helical" evidence="5">
    <location>
        <begin position="88"/>
        <end position="107"/>
    </location>
</feature>
<dbReference type="InterPro" id="IPR020846">
    <property type="entry name" value="MFS_dom"/>
</dbReference>
<dbReference type="InterPro" id="IPR005828">
    <property type="entry name" value="MFS_sugar_transport-like"/>
</dbReference>
<feature type="transmembrane region" description="Helical" evidence="5">
    <location>
        <begin position="60"/>
        <end position="79"/>
    </location>
</feature>
<keyword evidence="2 5" id="KW-0812">Transmembrane</keyword>
<feature type="transmembrane region" description="Helical" evidence="5">
    <location>
        <begin position="146"/>
        <end position="170"/>
    </location>
</feature>
<dbReference type="RefSeq" id="XP_028044146.1">
    <property type="nucleotide sequence ID" value="XM_028188345.1"/>
</dbReference>
<accession>A0A6J2KP99</accession>
<dbReference type="GO" id="GO:0022857">
    <property type="term" value="F:transmembrane transporter activity"/>
    <property type="evidence" value="ECO:0007669"/>
    <property type="project" value="InterPro"/>
</dbReference>
<dbReference type="GO" id="GO:0016020">
    <property type="term" value="C:membrane"/>
    <property type="evidence" value="ECO:0007669"/>
    <property type="project" value="UniProtKB-SubCell"/>
</dbReference>
<evidence type="ECO:0000256" key="2">
    <source>
        <dbReference type="ARBA" id="ARBA00022692"/>
    </source>
</evidence>
<evidence type="ECO:0000313" key="8">
    <source>
        <dbReference type="RefSeq" id="XP_028044146.1"/>
    </source>
</evidence>
<dbReference type="InterPro" id="IPR005829">
    <property type="entry name" value="Sugar_transporter_CS"/>
</dbReference>
<dbReference type="Gene3D" id="1.20.1250.20">
    <property type="entry name" value="MFS general substrate transporter like domains"/>
    <property type="match status" value="1"/>
</dbReference>
<dbReference type="Pfam" id="PF00083">
    <property type="entry name" value="Sugar_tr"/>
    <property type="match status" value="1"/>
</dbReference>
<dbReference type="KEGG" id="bman:114253465"/>
<dbReference type="GeneID" id="114253465"/>
<feature type="domain" description="Major facilitator superfamily (MFS) profile" evidence="6">
    <location>
        <begin position="20"/>
        <end position="458"/>
    </location>
</feature>
<sequence>MCRLTRREKWITPFMKQCFAVSSVVLNMISHGMTSGYNASLFSELRKTREIPLDVDSESWLASLIGVTLLVGSVVNSFVMEIIGRKPAILLSSVLTICGWISFSLASSFPALLIGKIFQGISVGIGGSVGSILIGEYTSPRYRGPFIAAVPTAILVGILISHTFGMSYGWHDLSSVLLFFSLPGLIVAVFSPESPSFLVTKGRYDECRKVFRWLRGTDEDNELETMIETDKILKKTKRAYTGITLQLIRIKLTYVVAAFKKREFRIPVIIMTHLNAILEFCGSIMSDIYALDVHTAFYGTDVYMFTVITSLDVLRLVATVSGIYITSRVKRRSMMLIFVSLNVIVNLSIAGYIYVRQRGLLPFDHVAIGLFLHHFLYFVIGAGPMPLSVIISGEIFPLADRGLCSIISRITCSIYMFGDIKSAPYLFTIVGVEGVFGLYGLILAYSLVVTLIYLPETKDRTLQEVEDGFRGYAIGEREEALELKCKELKDDV</sequence>
<keyword evidence="4 5" id="KW-0472">Membrane</keyword>
<dbReference type="OrthoDB" id="4540492at2759"/>
<comment type="subcellular location">
    <subcellularLocation>
        <location evidence="1">Membrane</location>
        <topology evidence="1">Multi-pass membrane protein</topology>
    </subcellularLocation>
</comment>
<evidence type="ECO:0000313" key="7">
    <source>
        <dbReference type="Proteomes" id="UP000504629"/>
    </source>
</evidence>
<proteinExistence type="predicted"/>
<feature type="transmembrane region" description="Helical" evidence="5">
    <location>
        <begin position="176"/>
        <end position="199"/>
    </location>
</feature>
<reference evidence="8" key="1">
    <citation type="submission" date="2025-08" db="UniProtKB">
        <authorList>
            <consortium name="RefSeq"/>
        </authorList>
    </citation>
    <scope>IDENTIFICATION</scope>
    <source>
        <tissue evidence="8">Silk gland</tissue>
    </source>
</reference>